<gene>
    <name evidence="3" type="ORF">CLV97_10954</name>
</gene>
<keyword evidence="1" id="KW-0812">Transmembrane</keyword>
<feature type="domain" description="Sporulation membrane protein YtrI C-terminal" evidence="2">
    <location>
        <begin position="92"/>
        <end position="164"/>
    </location>
</feature>
<dbReference type="InterPro" id="IPR058620">
    <property type="entry name" value="YtrI_C"/>
</dbReference>
<protein>
    <recommendedName>
        <fullName evidence="2">Sporulation membrane protein YtrI C-terminal domain-containing protein</fullName>
    </recommendedName>
</protein>
<sequence>MMTARFFRSRVMIRVAVSFFFGLITGMVVMLLWTGQKLDGMYLERSALYYANNQKNKEILRLQEELDKDARRQENSEQIHKIQVEVISPLRYGQEEIKAQVETLVDPFIGKSVTWISNNPDLLDTILRNRTIFLSDDNNRKTEIRLRLKYIAFIESTLKIWVEALEAAEPEKPAN</sequence>
<name>A0A2T0LFN8_9BACL</name>
<feature type="transmembrane region" description="Helical" evidence="1">
    <location>
        <begin position="12"/>
        <end position="33"/>
    </location>
</feature>
<comment type="caution">
    <text evidence="3">The sequence shown here is derived from an EMBL/GenBank/DDBJ whole genome shotgun (WGS) entry which is preliminary data.</text>
</comment>
<dbReference type="Pfam" id="PF26347">
    <property type="entry name" value="YtrI_sporulation"/>
    <property type="match status" value="1"/>
</dbReference>
<keyword evidence="4" id="KW-1185">Reference proteome</keyword>
<evidence type="ECO:0000313" key="3">
    <source>
        <dbReference type="EMBL" id="PRX41003.1"/>
    </source>
</evidence>
<proteinExistence type="predicted"/>
<keyword evidence="1" id="KW-0472">Membrane</keyword>
<accession>A0A2T0LFN8</accession>
<evidence type="ECO:0000313" key="4">
    <source>
        <dbReference type="Proteomes" id="UP000237797"/>
    </source>
</evidence>
<evidence type="ECO:0000256" key="1">
    <source>
        <dbReference type="SAM" id="Phobius"/>
    </source>
</evidence>
<dbReference type="Proteomes" id="UP000237797">
    <property type="component" value="Unassembled WGS sequence"/>
</dbReference>
<reference evidence="3 4" key="1">
    <citation type="submission" date="2018-03" db="EMBL/GenBank/DDBJ databases">
        <title>Genomic Encyclopedia of Archaeal and Bacterial Type Strains, Phase II (KMG-II): from individual species to whole genera.</title>
        <authorList>
            <person name="Goeker M."/>
        </authorList>
    </citation>
    <scope>NUCLEOTIDE SEQUENCE [LARGE SCALE GENOMIC DNA]</scope>
    <source>
        <strain evidence="3 4">DSM 44946</strain>
    </source>
</reference>
<organism evidence="3 4">
    <name type="scientific">Planifilum fimeticola</name>
    <dbReference type="NCBI Taxonomy" id="201975"/>
    <lineage>
        <taxon>Bacteria</taxon>
        <taxon>Bacillati</taxon>
        <taxon>Bacillota</taxon>
        <taxon>Bacilli</taxon>
        <taxon>Bacillales</taxon>
        <taxon>Thermoactinomycetaceae</taxon>
        <taxon>Planifilum</taxon>
    </lineage>
</organism>
<dbReference type="RefSeq" id="WP_106344882.1">
    <property type="nucleotide sequence ID" value="NZ_PVNE01000009.1"/>
</dbReference>
<evidence type="ECO:0000259" key="2">
    <source>
        <dbReference type="Pfam" id="PF26347"/>
    </source>
</evidence>
<dbReference type="OrthoDB" id="2990033at2"/>
<dbReference type="AlphaFoldDB" id="A0A2T0LFN8"/>
<keyword evidence="1" id="KW-1133">Transmembrane helix</keyword>
<dbReference type="EMBL" id="PVNE01000009">
    <property type="protein sequence ID" value="PRX41003.1"/>
    <property type="molecule type" value="Genomic_DNA"/>
</dbReference>